<keyword evidence="1" id="KW-1133">Transmembrane helix</keyword>
<comment type="caution">
    <text evidence="2">The sequence shown here is derived from an EMBL/GenBank/DDBJ whole genome shotgun (WGS) entry which is preliminary data.</text>
</comment>
<evidence type="ECO:0000256" key="1">
    <source>
        <dbReference type="SAM" id="Phobius"/>
    </source>
</evidence>
<evidence type="ECO:0000313" key="2">
    <source>
        <dbReference type="EMBL" id="TDQ54777.1"/>
    </source>
</evidence>
<sequence length="46" mass="4965">MARNRDYVPRHARPRRPPSRAAIVLQALAVLTPAALVATVMMAVGV</sequence>
<gene>
    <name evidence="2" type="ORF">EV190_10193</name>
</gene>
<reference evidence="2 3" key="1">
    <citation type="submission" date="2019-03" db="EMBL/GenBank/DDBJ databases">
        <title>Genomic Encyclopedia of Type Strains, Phase IV (KMG-IV): sequencing the most valuable type-strain genomes for metagenomic binning, comparative biology and taxonomic classification.</title>
        <authorList>
            <person name="Goeker M."/>
        </authorList>
    </citation>
    <scope>NUCLEOTIDE SEQUENCE [LARGE SCALE GENOMIC DNA]</scope>
    <source>
        <strain evidence="2 3">DSM 46770</strain>
    </source>
</reference>
<accession>A0A4R6VCS4</accession>
<dbReference type="AlphaFoldDB" id="A0A4R6VCS4"/>
<protein>
    <submittedName>
        <fullName evidence="2">Uncharacterized protein</fullName>
    </submittedName>
</protein>
<keyword evidence="1" id="KW-0812">Transmembrane</keyword>
<keyword evidence="3" id="KW-1185">Reference proteome</keyword>
<dbReference type="EMBL" id="SNYN01000001">
    <property type="protein sequence ID" value="TDQ54777.1"/>
    <property type="molecule type" value="Genomic_DNA"/>
</dbReference>
<dbReference type="RefSeq" id="WP_166655344.1">
    <property type="nucleotide sequence ID" value="NZ_SNYN01000001.1"/>
</dbReference>
<keyword evidence="1" id="KW-0472">Membrane</keyword>
<organism evidence="2 3">
    <name type="scientific">Actinorugispora endophytica</name>
    <dbReference type="NCBI Taxonomy" id="1605990"/>
    <lineage>
        <taxon>Bacteria</taxon>
        <taxon>Bacillati</taxon>
        <taxon>Actinomycetota</taxon>
        <taxon>Actinomycetes</taxon>
        <taxon>Streptosporangiales</taxon>
        <taxon>Nocardiopsidaceae</taxon>
        <taxon>Actinorugispora</taxon>
    </lineage>
</organism>
<feature type="transmembrane region" description="Helical" evidence="1">
    <location>
        <begin position="21"/>
        <end position="44"/>
    </location>
</feature>
<dbReference type="Proteomes" id="UP000295281">
    <property type="component" value="Unassembled WGS sequence"/>
</dbReference>
<evidence type="ECO:0000313" key="3">
    <source>
        <dbReference type="Proteomes" id="UP000295281"/>
    </source>
</evidence>
<name>A0A4R6VCS4_9ACTN</name>
<proteinExistence type="predicted"/>